<dbReference type="AlphaFoldDB" id="A0A1A8MFH5"/>
<reference evidence="1" key="2">
    <citation type="submission" date="2016-06" db="EMBL/GenBank/DDBJ databases">
        <title>The genome of a short-lived fish provides insights into sex chromosome evolution and the genetic control of aging.</title>
        <authorList>
            <person name="Reichwald K."/>
            <person name="Felder M."/>
            <person name="Petzold A."/>
            <person name="Koch P."/>
            <person name="Groth M."/>
            <person name="Platzer M."/>
        </authorList>
    </citation>
    <scope>NUCLEOTIDE SEQUENCE</scope>
    <source>
        <tissue evidence="1">Brain</tissue>
    </source>
</reference>
<gene>
    <name evidence="1" type="primary">Nfu_g_1_026083</name>
</gene>
<dbReference type="EMBL" id="HAEF01013965">
    <property type="protein sequence ID" value="SBR55124.1"/>
    <property type="molecule type" value="Transcribed_RNA"/>
</dbReference>
<proteinExistence type="predicted"/>
<evidence type="ECO:0000313" key="1">
    <source>
        <dbReference type="EMBL" id="SBR55124.1"/>
    </source>
</evidence>
<organism evidence="1">
    <name type="scientific">Nothobranchius pienaari</name>
    <dbReference type="NCBI Taxonomy" id="704102"/>
    <lineage>
        <taxon>Eukaryota</taxon>
        <taxon>Metazoa</taxon>
        <taxon>Chordata</taxon>
        <taxon>Craniata</taxon>
        <taxon>Vertebrata</taxon>
        <taxon>Euteleostomi</taxon>
        <taxon>Actinopterygii</taxon>
        <taxon>Neopterygii</taxon>
        <taxon>Teleostei</taxon>
        <taxon>Neoteleostei</taxon>
        <taxon>Acanthomorphata</taxon>
        <taxon>Ovalentaria</taxon>
        <taxon>Atherinomorphae</taxon>
        <taxon>Cyprinodontiformes</taxon>
        <taxon>Nothobranchiidae</taxon>
        <taxon>Nothobranchius</taxon>
    </lineage>
</organism>
<feature type="non-terminal residue" evidence="1">
    <location>
        <position position="59"/>
    </location>
</feature>
<sequence length="59" mass="6850">MGWDAEKFLSEKVSQRMAAEGFQHTSEQCLEKLKKLQYRKQKDSNGWSGNGTNTWRLDA</sequence>
<accession>A0A1A8MFH5</accession>
<protein>
    <submittedName>
        <fullName evidence="1">Uncharacterized protein</fullName>
    </submittedName>
</protein>
<reference evidence="1" key="1">
    <citation type="submission" date="2016-05" db="EMBL/GenBank/DDBJ databases">
        <authorList>
            <person name="Lavstsen T."/>
            <person name="Jespersen J.S."/>
        </authorList>
    </citation>
    <scope>NUCLEOTIDE SEQUENCE</scope>
    <source>
        <tissue evidence="1">Brain</tissue>
    </source>
</reference>
<name>A0A1A8MFH5_9TELE</name>
<dbReference type="Gene3D" id="1.10.10.60">
    <property type="entry name" value="Homeodomain-like"/>
    <property type="match status" value="1"/>
</dbReference>